<proteinExistence type="predicted"/>
<dbReference type="EMBL" id="CP097119">
    <property type="protein sequence ID" value="USS89945.1"/>
    <property type="molecule type" value="Genomic_DNA"/>
</dbReference>
<dbReference type="Gene3D" id="1.10.10.10">
    <property type="entry name" value="Winged helix-like DNA-binding domain superfamily/Winged helix DNA-binding domain"/>
    <property type="match status" value="1"/>
</dbReference>
<dbReference type="RefSeq" id="WP_252767491.1">
    <property type="nucleotide sequence ID" value="NZ_CP097119.1"/>
</dbReference>
<dbReference type="Pfam" id="PF03551">
    <property type="entry name" value="PadR"/>
    <property type="match status" value="1"/>
</dbReference>
<dbReference type="PANTHER" id="PTHR33169">
    <property type="entry name" value="PADR-FAMILY TRANSCRIPTIONAL REGULATOR"/>
    <property type="match status" value="1"/>
</dbReference>
<dbReference type="InterPro" id="IPR036390">
    <property type="entry name" value="WH_DNA-bd_sf"/>
</dbReference>
<gene>
    <name evidence="2" type="ORF">M3M40_05750</name>
</gene>
<dbReference type="SUPFAM" id="SSF46785">
    <property type="entry name" value="Winged helix' DNA-binding domain"/>
    <property type="match status" value="1"/>
</dbReference>
<dbReference type="InterPro" id="IPR005149">
    <property type="entry name" value="Tscrpt_reg_PadR_N"/>
</dbReference>
<keyword evidence="3" id="KW-1185">Reference proteome</keyword>
<dbReference type="PANTHER" id="PTHR33169:SF24">
    <property type="entry name" value="TRANSCRIPTIONAL REGULATOR, PADR FAMILY"/>
    <property type="match status" value="1"/>
</dbReference>
<name>A0A9Q9E2M5_9LACO</name>
<dbReference type="InterPro" id="IPR036388">
    <property type="entry name" value="WH-like_DNA-bd_sf"/>
</dbReference>
<organism evidence="2 3">
    <name type="scientific">Fructilactobacillus cliffordii</name>
    <dbReference type="NCBI Taxonomy" id="2940299"/>
    <lineage>
        <taxon>Bacteria</taxon>
        <taxon>Bacillati</taxon>
        <taxon>Bacillota</taxon>
        <taxon>Bacilli</taxon>
        <taxon>Lactobacillales</taxon>
        <taxon>Lactobacillaceae</taxon>
        <taxon>Fructilactobacillus</taxon>
    </lineage>
</organism>
<dbReference type="InterPro" id="IPR052509">
    <property type="entry name" value="Metal_resp_DNA-bind_regulator"/>
</dbReference>
<feature type="domain" description="Transcription regulator PadR N-terminal" evidence="1">
    <location>
        <begin position="14"/>
        <end position="82"/>
    </location>
</feature>
<reference evidence="2" key="1">
    <citation type="submission" date="2022-05" db="EMBL/GenBank/DDBJ databases">
        <authorList>
            <person name="Oliphant S.A."/>
            <person name="Watson-Haigh N.S."/>
            <person name="Sumby K.M."/>
            <person name="Gardner J.M."/>
            <person name="Jiranek V."/>
        </authorList>
    </citation>
    <scope>NUCLEOTIDE SEQUENCE</scope>
    <source>
        <strain evidence="2">KI4_B1</strain>
    </source>
</reference>
<evidence type="ECO:0000259" key="1">
    <source>
        <dbReference type="Pfam" id="PF03551"/>
    </source>
</evidence>
<dbReference type="Proteomes" id="UP001055911">
    <property type="component" value="Chromosome"/>
</dbReference>
<evidence type="ECO:0000313" key="2">
    <source>
        <dbReference type="EMBL" id="USS89945.1"/>
    </source>
</evidence>
<sequence>MAIQISSEVLEGIVLALLSQEDYYGYALTQGVKKFIPISNSTLYPILRRLKKEEWVTTYDQPFDGRNRRYYQITAAGIAQLEKVKADWNHHKQIVDQVFNNQMPKEDDE</sequence>
<evidence type="ECO:0000313" key="3">
    <source>
        <dbReference type="Proteomes" id="UP001055911"/>
    </source>
</evidence>
<dbReference type="AlphaFoldDB" id="A0A9Q9E2M5"/>
<protein>
    <submittedName>
        <fullName evidence="2">PadR family transcriptional regulator</fullName>
    </submittedName>
</protein>
<accession>A0A9Q9E2M5</accession>